<comment type="caution">
    <text evidence="4">The sequence shown here is derived from an EMBL/GenBank/DDBJ whole genome shotgun (WGS) entry which is preliminary data.</text>
</comment>
<dbReference type="RefSeq" id="WP_156859916.1">
    <property type="nucleotide sequence ID" value="NZ_WOWR01000072.1"/>
</dbReference>
<feature type="domain" description="N-acetyltransferase" evidence="3">
    <location>
        <begin position="6"/>
        <end position="167"/>
    </location>
</feature>
<name>A0A7V8J176_PSEPU</name>
<dbReference type="InterPro" id="IPR016181">
    <property type="entry name" value="Acyl_CoA_acyltransferase"/>
</dbReference>
<dbReference type="InterPro" id="IPR050832">
    <property type="entry name" value="Bact_Acetyltransf"/>
</dbReference>
<dbReference type="EMBL" id="WOWR01000072">
    <property type="protein sequence ID" value="KAF0251041.1"/>
    <property type="molecule type" value="Genomic_DNA"/>
</dbReference>
<dbReference type="CDD" id="cd04301">
    <property type="entry name" value="NAT_SF"/>
    <property type="match status" value="1"/>
</dbReference>
<keyword evidence="2" id="KW-0012">Acyltransferase</keyword>
<evidence type="ECO:0000256" key="2">
    <source>
        <dbReference type="ARBA" id="ARBA00023315"/>
    </source>
</evidence>
<dbReference type="SUPFAM" id="SSF55729">
    <property type="entry name" value="Acyl-CoA N-acyltransferases (Nat)"/>
    <property type="match status" value="1"/>
</dbReference>
<dbReference type="PROSITE" id="PS51186">
    <property type="entry name" value="GNAT"/>
    <property type="match status" value="1"/>
</dbReference>
<dbReference type="AlphaFoldDB" id="A0A7V8J176"/>
<evidence type="ECO:0000259" key="3">
    <source>
        <dbReference type="PROSITE" id="PS51186"/>
    </source>
</evidence>
<dbReference type="GO" id="GO:0016747">
    <property type="term" value="F:acyltransferase activity, transferring groups other than amino-acyl groups"/>
    <property type="evidence" value="ECO:0007669"/>
    <property type="project" value="InterPro"/>
</dbReference>
<dbReference type="Gene3D" id="3.40.630.30">
    <property type="match status" value="1"/>
</dbReference>
<dbReference type="Proteomes" id="UP000442695">
    <property type="component" value="Unassembled WGS sequence"/>
</dbReference>
<dbReference type="PANTHER" id="PTHR43877">
    <property type="entry name" value="AMINOALKYLPHOSPHONATE N-ACETYLTRANSFERASE-RELATED-RELATED"/>
    <property type="match status" value="1"/>
</dbReference>
<protein>
    <submittedName>
        <fullName evidence="4">GNAT family N-acetyltransferase</fullName>
    </submittedName>
</protein>
<gene>
    <name evidence="4" type="ORF">GN299_30825</name>
</gene>
<dbReference type="Pfam" id="PF00583">
    <property type="entry name" value="Acetyltransf_1"/>
    <property type="match status" value="1"/>
</dbReference>
<accession>A0A7V8J176</accession>
<sequence length="167" mass="18493">MSSSLFTVRNATAEDIATLIELRAVLLDGTQASYSSRTPEDSARWRTAYKHWLAGHLGVHDSVQVLVVEHRETGQVVGCATGIIDLRAPTFANPNGLCGWVQSVVVAPQWRAQGLARQIMKHLLRWFANRNVVTVALQTTEGASQLYERLGFCPSGERLLVRQELPQ</sequence>
<keyword evidence="1 4" id="KW-0808">Transferase</keyword>
<dbReference type="InterPro" id="IPR000182">
    <property type="entry name" value="GNAT_dom"/>
</dbReference>
<evidence type="ECO:0000313" key="5">
    <source>
        <dbReference type="Proteomes" id="UP000442695"/>
    </source>
</evidence>
<evidence type="ECO:0000256" key="1">
    <source>
        <dbReference type="ARBA" id="ARBA00022679"/>
    </source>
</evidence>
<organism evidence="4 5">
    <name type="scientific">Pseudomonas putida</name>
    <name type="common">Arthrobacter siderocapsulatus</name>
    <dbReference type="NCBI Taxonomy" id="303"/>
    <lineage>
        <taxon>Bacteria</taxon>
        <taxon>Pseudomonadati</taxon>
        <taxon>Pseudomonadota</taxon>
        <taxon>Gammaproteobacteria</taxon>
        <taxon>Pseudomonadales</taxon>
        <taxon>Pseudomonadaceae</taxon>
        <taxon>Pseudomonas</taxon>
    </lineage>
</organism>
<reference evidence="4 5" key="1">
    <citation type="submission" date="2019-12" db="EMBL/GenBank/DDBJ databases">
        <authorList>
            <person name="Woiski C."/>
        </authorList>
    </citation>
    <scope>NUCLEOTIDE SEQUENCE [LARGE SCALE GENOMIC DNA]</scope>
    <source>
        <strain evidence="4 5">BOE100</strain>
    </source>
</reference>
<evidence type="ECO:0000313" key="4">
    <source>
        <dbReference type="EMBL" id="KAF0251041.1"/>
    </source>
</evidence>
<proteinExistence type="predicted"/>